<evidence type="ECO:0000256" key="2">
    <source>
        <dbReference type="ARBA" id="ARBA00006403"/>
    </source>
</evidence>
<feature type="region of interest" description="Disordered" evidence="6">
    <location>
        <begin position="26"/>
        <end position="80"/>
    </location>
</feature>
<evidence type="ECO:0000256" key="1">
    <source>
        <dbReference type="ARBA" id="ARBA00004123"/>
    </source>
</evidence>
<evidence type="ECO:0000259" key="7">
    <source>
        <dbReference type="SMART" id="SM00415"/>
    </source>
</evidence>
<feature type="compositionally biased region" description="Polar residues" evidence="6">
    <location>
        <begin position="329"/>
        <end position="339"/>
    </location>
</feature>
<feature type="compositionally biased region" description="Polar residues" evidence="6">
    <location>
        <begin position="44"/>
        <end position="80"/>
    </location>
</feature>
<dbReference type="GO" id="GO:0003700">
    <property type="term" value="F:DNA-binding transcription factor activity"/>
    <property type="evidence" value="ECO:0007669"/>
    <property type="project" value="InterPro"/>
</dbReference>
<sequence>MKAFAQGKRIKPNVPLLCFNEISSSTSDGKDVSMKINNEDDRSQQSNEEASSYLCDQSFSEASEETVSNSLSPEPMTTSHDLTSTITAEEINFLPLKDANQTLPYQMDIQNPGVMIYYEEQLNDREGMNVTINQTSNFKDGGCPFTSSPKDVDQTYTTISLHDGFPNEMYHNNSTMENSQIILQTKTEKQEDESEVYDLTRIKHGLNVERTLSSEEAADIRNHDELERFPTKLWKAANDPNSEVIVWTEDGKSVEIEPAKFDREVMSKHPRLVQVNRFENMRRQMREYGFVWDEQQDGKFIFKHMFFRRGRKDLLRNVQTRRRRGLISGSKSFNQGEQPTSKRGRKPGKSRKSTAASKPDNEATISRSSSSSKCNWTATQAWYGDQYIYDNTYGNSSQAYYVYPSSAYGTYQANYNNSTVTTSHNTICTTEQPISELQQF</sequence>
<comment type="caution">
    <text evidence="8">The sequence shown here is derived from an EMBL/GenBank/DDBJ whole genome shotgun (WGS) entry which is preliminary data.</text>
</comment>
<dbReference type="InterPro" id="IPR000232">
    <property type="entry name" value="HSF_DNA-bd"/>
</dbReference>
<dbReference type="GO" id="GO:0043565">
    <property type="term" value="F:sequence-specific DNA binding"/>
    <property type="evidence" value="ECO:0007669"/>
    <property type="project" value="InterPro"/>
</dbReference>
<dbReference type="Pfam" id="PF00447">
    <property type="entry name" value="HSF_DNA-bind"/>
    <property type="match status" value="1"/>
</dbReference>
<dbReference type="SUPFAM" id="SSF46785">
    <property type="entry name" value="Winged helix' DNA-binding domain"/>
    <property type="match status" value="1"/>
</dbReference>
<protein>
    <submittedName>
        <fullName evidence="8">DgyrCDS1233</fullName>
    </submittedName>
</protein>
<name>A0A7I8V9T4_9ANNE</name>
<dbReference type="PANTHER" id="PTHR10015:SF465">
    <property type="entry name" value="HSF-TYPE DNA-BINDING DOMAIN-CONTAINING PROTEIN"/>
    <property type="match status" value="1"/>
</dbReference>
<evidence type="ECO:0000256" key="4">
    <source>
        <dbReference type="ARBA" id="ARBA00023242"/>
    </source>
</evidence>
<evidence type="ECO:0000313" key="8">
    <source>
        <dbReference type="EMBL" id="CAD5111979.1"/>
    </source>
</evidence>
<reference evidence="8 9" key="1">
    <citation type="submission" date="2020-08" db="EMBL/GenBank/DDBJ databases">
        <authorList>
            <person name="Hejnol A."/>
        </authorList>
    </citation>
    <scope>NUCLEOTIDE SEQUENCE [LARGE SCALE GENOMIC DNA]</scope>
</reference>
<feature type="region of interest" description="Disordered" evidence="6">
    <location>
        <begin position="319"/>
        <end position="370"/>
    </location>
</feature>
<gene>
    <name evidence="8" type="ORF">DGYR_LOCUS1190</name>
</gene>
<evidence type="ECO:0000313" key="9">
    <source>
        <dbReference type="Proteomes" id="UP000549394"/>
    </source>
</evidence>
<keyword evidence="3" id="KW-0238">DNA-binding</keyword>
<proteinExistence type="inferred from homology"/>
<dbReference type="AlphaFoldDB" id="A0A7I8V9T4"/>
<dbReference type="SMART" id="SM00415">
    <property type="entry name" value="HSF"/>
    <property type="match status" value="1"/>
</dbReference>
<dbReference type="OrthoDB" id="6151152at2759"/>
<comment type="similarity">
    <text evidence="2 5">Belongs to the HSF family.</text>
</comment>
<organism evidence="8 9">
    <name type="scientific">Dimorphilus gyrociliatus</name>
    <dbReference type="NCBI Taxonomy" id="2664684"/>
    <lineage>
        <taxon>Eukaryota</taxon>
        <taxon>Metazoa</taxon>
        <taxon>Spiralia</taxon>
        <taxon>Lophotrochozoa</taxon>
        <taxon>Annelida</taxon>
        <taxon>Polychaeta</taxon>
        <taxon>Polychaeta incertae sedis</taxon>
        <taxon>Dinophilidae</taxon>
        <taxon>Dimorphilus</taxon>
    </lineage>
</organism>
<feature type="compositionally biased region" description="Basic residues" evidence="6">
    <location>
        <begin position="342"/>
        <end position="352"/>
    </location>
</feature>
<dbReference type="PANTHER" id="PTHR10015">
    <property type="entry name" value="HEAT SHOCK TRANSCRIPTION FACTOR"/>
    <property type="match status" value="1"/>
</dbReference>
<feature type="domain" description="HSF-type DNA-binding" evidence="7">
    <location>
        <begin position="225"/>
        <end position="321"/>
    </location>
</feature>
<evidence type="ECO:0000256" key="3">
    <source>
        <dbReference type="ARBA" id="ARBA00023125"/>
    </source>
</evidence>
<keyword evidence="9" id="KW-1185">Reference proteome</keyword>
<dbReference type="Proteomes" id="UP000549394">
    <property type="component" value="Unassembled WGS sequence"/>
</dbReference>
<evidence type="ECO:0000256" key="5">
    <source>
        <dbReference type="RuleBase" id="RU004020"/>
    </source>
</evidence>
<evidence type="ECO:0000256" key="6">
    <source>
        <dbReference type="SAM" id="MobiDB-lite"/>
    </source>
</evidence>
<feature type="compositionally biased region" description="Basic and acidic residues" evidence="6">
    <location>
        <begin position="28"/>
        <end position="43"/>
    </location>
</feature>
<comment type="subcellular location">
    <subcellularLocation>
        <location evidence="1">Nucleus</location>
    </subcellularLocation>
</comment>
<dbReference type="GO" id="GO:0005634">
    <property type="term" value="C:nucleus"/>
    <property type="evidence" value="ECO:0007669"/>
    <property type="project" value="UniProtKB-SubCell"/>
</dbReference>
<dbReference type="InterPro" id="IPR036390">
    <property type="entry name" value="WH_DNA-bd_sf"/>
</dbReference>
<accession>A0A7I8V9T4</accession>
<dbReference type="InterPro" id="IPR036388">
    <property type="entry name" value="WH-like_DNA-bd_sf"/>
</dbReference>
<dbReference type="EMBL" id="CAJFCJ010000002">
    <property type="protein sequence ID" value="CAD5111979.1"/>
    <property type="molecule type" value="Genomic_DNA"/>
</dbReference>
<dbReference type="Gene3D" id="1.10.10.10">
    <property type="entry name" value="Winged helix-like DNA-binding domain superfamily/Winged helix DNA-binding domain"/>
    <property type="match status" value="1"/>
</dbReference>
<keyword evidence="4" id="KW-0539">Nucleus</keyword>